<accession>A0A1F6EFV8</accession>
<dbReference type="AlphaFoldDB" id="A0A1F6EFV8"/>
<dbReference type="InterPro" id="IPR051398">
    <property type="entry name" value="Polysacch_Deacetylase"/>
</dbReference>
<sequence>MVSIRAGRLAALAVILTLGFGISFSTAYAAENLILNPSLETAGTSGNPANWLKTFWGTPTPTFTYPAEGVNGAGKGASITFTSNSSGDARWAHDPVTVTPGTTYAYSSWYKSNVATEIDIQYVSSSGAISWGWVADVPSSSNTWKQATANITIPSGITKATVFHLIDKTGTLIVDDFSLSSGTVSPPPTLSLSASPQNITSGQSSTLTWSTTNATGCTASNGWTGTKATSGTQAVSPTVPTTYVLTCTGAGGSVTQQATVNVGTTPPPEPTLTFSASPGAINAGQQSTLTWSSTNATSCTASGAWSGTKGTSGTQAVTPGATATYTLACTGAGRNVSKNATVTVNIAPQPGQFTEGMVTLSFDDSWSSQYVNALPILQAAGFKGTFYLTTEPIQEEWDDFMTANQVKDIALKGHEIAGHTVTHADLTSLNQTRINNEIKNSKTYLQNLTGAIVTSFAYPYGSVNSKIKTLLKNAGYTSARGVDYETLNTATTDKFDLKSQCIETSDSMTSIKAQIDAAKANKQWYILCIHEVKNGGDQYSTTLARFQEIVSYIQSTGVKVVTVKEGRALMAN</sequence>
<comment type="caution">
    <text evidence="3">The sequence shown here is derived from an EMBL/GenBank/DDBJ whole genome shotgun (WGS) entry which is preliminary data.</text>
</comment>
<dbReference type="GO" id="GO:0016810">
    <property type="term" value="F:hydrolase activity, acting on carbon-nitrogen (but not peptide) bonds"/>
    <property type="evidence" value="ECO:0007669"/>
    <property type="project" value="InterPro"/>
</dbReference>
<dbReference type="Gene3D" id="3.20.20.370">
    <property type="entry name" value="Glycoside hydrolase/deacetylase"/>
    <property type="match status" value="1"/>
</dbReference>
<dbReference type="EMBL" id="MFLY01000046">
    <property type="protein sequence ID" value="OGG72525.1"/>
    <property type="molecule type" value="Genomic_DNA"/>
</dbReference>
<dbReference type="CDD" id="cd10967">
    <property type="entry name" value="CE4_GLA_like_6s"/>
    <property type="match status" value="1"/>
</dbReference>
<dbReference type="GO" id="GO:0005975">
    <property type="term" value="P:carbohydrate metabolic process"/>
    <property type="evidence" value="ECO:0007669"/>
    <property type="project" value="InterPro"/>
</dbReference>
<dbReference type="Pfam" id="PF01522">
    <property type="entry name" value="Polysacc_deac_1"/>
    <property type="match status" value="1"/>
</dbReference>
<dbReference type="PANTHER" id="PTHR34216">
    <property type="match status" value="1"/>
</dbReference>
<dbReference type="SUPFAM" id="SSF49785">
    <property type="entry name" value="Galactose-binding domain-like"/>
    <property type="match status" value="1"/>
</dbReference>
<gene>
    <name evidence="3" type="ORF">A3A38_04165</name>
</gene>
<dbReference type="InterPro" id="IPR011330">
    <property type="entry name" value="Glyco_hydro/deAcase_b/a-brl"/>
</dbReference>
<dbReference type="Proteomes" id="UP000177306">
    <property type="component" value="Unassembled WGS sequence"/>
</dbReference>
<reference evidence="3 4" key="1">
    <citation type="journal article" date="2016" name="Nat. Commun.">
        <title>Thousands of microbial genomes shed light on interconnected biogeochemical processes in an aquifer system.</title>
        <authorList>
            <person name="Anantharaman K."/>
            <person name="Brown C.T."/>
            <person name="Hug L.A."/>
            <person name="Sharon I."/>
            <person name="Castelle C.J."/>
            <person name="Probst A.J."/>
            <person name="Thomas B.C."/>
            <person name="Singh A."/>
            <person name="Wilkins M.J."/>
            <person name="Karaoz U."/>
            <person name="Brodie E.L."/>
            <person name="Williams K.H."/>
            <person name="Hubbard S.S."/>
            <person name="Banfield J.F."/>
        </authorList>
    </citation>
    <scope>NUCLEOTIDE SEQUENCE [LARGE SCALE GENOMIC DNA]</scope>
</reference>
<dbReference type="Gene3D" id="2.60.120.260">
    <property type="entry name" value="Galactose-binding domain-like"/>
    <property type="match status" value="1"/>
</dbReference>
<evidence type="ECO:0000259" key="2">
    <source>
        <dbReference type="PROSITE" id="PS51677"/>
    </source>
</evidence>
<dbReference type="PROSITE" id="PS51677">
    <property type="entry name" value="NODB"/>
    <property type="match status" value="1"/>
</dbReference>
<proteinExistence type="predicted"/>
<name>A0A1F6EFV8_9BACT</name>
<evidence type="ECO:0000313" key="3">
    <source>
        <dbReference type="EMBL" id="OGG72525.1"/>
    </source>
</evidence>
<feature type="domain" description="NodB homology" evidence="2">
    <location>
        <begin position="356"/>
        <end position="561"/>
    </location>
</feature>
<dbReference type="InterPro" id="IPR008979">
    <property type="entry name" value="Galactose-bd-like_sf"/>
</dbReference>
<keyword evidence="1" id="KW-0732">Signal</keyword>
<dbReference type="InterPro" id="IPR002509">
    <property type="entry name" value="NODB_dom"/>
</dbReference>
<evidence type="ECO:0000313" key="4">
    <source>
        <dbReference type="Proteomes" id="UP000177306"/>
    </source>
</evidence>
<protein>
    <recommendedName>
        <fullName evidence="2">NodB homology domain-containing protein</fullName>
    </recommendedName>
</protein>
<dbReference type="PANTHER" id="PTHR34216:SF11">
    <property type="entry name" value="CHITOOLIGOSACCHARIDE DEACETYLASE"/>
    <property type="match status" value="1"/>
</dbReference>
<dbReference type="SUPFAM" id="SSF88713">
    <property type="entry name" value="Glycoside hydrolase/deacetylase"/>
    <property type="match status" value="1"/>
</dbReference>
<evidence type="ECO:0000256" key="1">
    <source>
        <dbReference type="ARBA" id="ARBA00022729"/>
    </source>
</evidence>
<organism evidence="3 4">
    <name type="scientific">Candidatus Kaiserbacteria bacterium RIFCSPLOWO2_01_FULL_53_17</name>
    <dbReference type="NCBI Taxonomy" id="1798511"/>
    <lineage>
        <taxon>Bacteria</taxon>
        <taxon>Candidatus Kaiseribacteriota</taxon>
    </lineage>
</organism>